<feature type="transmembrane region" description="Helical" evidence="7">
    <location>
        <begin position="358"/>
        <end position="376"/>
    </location>
</feature>
<name>A0A6B3NHG6_9CYAN</name>
<evidence type="ECO:0000256" key="2">
    <source>
        <dbReference type="ARBA" id="ARBA00022448"/>
    </source>
</evidence>
<protein>
    <submittedName>
        <fullName evidence="8">MATE family efflux transporter</fullName>
    </submittedName>
</protein>
<evidence type="ECO:0000313" key="8">
    <source>
        <dbReference type="EMBL" id="NER29464.1"/>
    </source>
</evidence>
<dbReference type="InterPro" id="IPR048279">
    <property type="entry name" value="MdtK-like"/>
</dbReference>
<comment type="caution">
    <text evidence="8">The sequence shown here is derived from an EMBL/GenBank/DDBJ whole genome shotgun (WGS) entry which is preliminary data.</text>
</comment>
<keyword evidence="5 7" id="KW-1133">Transmembrane helix</keyword>
<feature type="transmembrane region" description="Helical" evidence="7">
    <location>
        <begin position="133"/>
        <end position="154"/>
    </location>
</feature>
<dbReference type="Pfam" id="PF01554">
    <property type="entry name" value="MatE"/>
    <property type="match status" value="2"/>
</dbReference>
<proteinExistence type="predicted"/>
<evidence type="ECO:0000256" key="3">
    <source>
        <dbReference type="ARBA" id="ARBA00022475"/>
    </source>
</evidence>
<sequence>MKQKLTEGKVGFQLIRLTLPMVWGVFAVIAFNLADTYFVSHLGTNELAAMSFTFPIVMVLGSVSMGLGTGASSVIARAIGEGDRYKVQRLTTSSLTLSLLVVGIFVLIGLASIDPLFKLLGAEFEVLPLIRDYMTIWYLGVICLVVPMVGNSAIRASGNTGVPSIIMTIAAAVNIALDPLLIFGWGIIPPLGLKGAALATVISRATTLITSLMVLHFRERMILWSLPKLREVWGCWKTVLHVGLPAAGTNMITPISIGFITSLMASYGSEAVAGFGIASRVESFALIAVMALSASIGPFVGQNWGAKKYGRVNRALRYSFLFCLVWGILMALILSLAGSELASIFNSNPEVVAITAKYLMIVPISYAASGFILVSSSTFNALGTPLPSVVMTLTRMFFLYIPMAYLGSWLFKVNGVFAAASLSSL</sequence>
<evidence type="ECO:0000256" key="6">
    <source>
        <dbReference type="ARBA" id="ARBA00023136"/>
    </source>
</evidence>
<keyword evidence="2" id="KW-0813">Transport</keyword>
<feature type="non-terminal residue" evidence="8">
    <location>
        <position position="425"/>
    </location>
</feature>
<organism evidence="8">
    <name type="scientific">Symploca sp. SIO1C4</name>
    <dbReference type="NCBI Taxonomy" id="2607765"/>
    <lineage>
        <taxon>Bacteria</taxon>
        <taxon>Bacillati</taxon>
        <taxon>Cyanobacteriota</taxon>
        <taxon>Cyanophyceae</taxon>
        <taxon>Coleofasciculales</taxon>
        <taxon>Coleofasciculaceae</taxon>
        <taxon>Symploca</taxon>
    </lineage>
</organism>
<gene>
    <name evidence="8" type="ORF">F6J89_18020</name>
</gene>
<dbReference type="PANTHER" id="PTHR43549">
    <property type="entry name" value="MULTIDRUG RESISTANCE PROTEIN YPNP-RELATED"/>
    <property type="match status" value="1"/>
</dbReference>
<dbReference type="GO" id="GO:0015297">
    <property type="term" value="F:antiporter activity"/>
    <property type="evidence" value="ECO:0007669"/>
    <property type="project" value="InterPro"/>
</dbReference>
<comment type="subcellular location">
    <subcellularLocation>
        <location evidence="1">Cell membrane</location>
        <topology evidence="1">Multi-pass membrane protein</topology>
    </subcellularLocation>
</comment>
<feature type="transmembrane region" description="Helical" evidence="7">
    <location>
        <begin position="21"/>
        <end position="40"/>
    </location>
</feature>
<evidence type="ECO:0000256" key="7">
    <source>
        <dbReference type="SAM" id="Phobius"/>
    </source>
</evidence>
<feature type="transmembrane region" description="Helical" evidence="7">
    <location>
        <begin position="238"/>
        <end position="264"/>
    </location>
</feature>
<feature type="transmembrane region" description="Helical" evidence="7">
    <location>
        <begin position="318"/>
        <end position="338"/>
    </location>
</feature>
<feature type="transmembrane region" description="Helical" evidence="7">
    <location>
        <begin position="397"/>
        <end position="420"/>
    </location>
</feature>
<dbReference type="EMBL" id="JAAHFQ010000372">
    <property type="protein sequence ID" value="NER29464.1"/>
    <property type="molecule type" value="Genomic_DNA"/>
</dbReference>
<dbReference type="PIRSF" id="PIRSF006603">
    <property type="entry name" value="DinF"/>
    <property type="match status" value="1"/>
</dbReference>
<dbReference type="GO" id="GO:0005886">
    <property type="term" value="C:plasma membrane"/>
    <property type="evidence" value="ECO:0007669"/>
    <property type="project" value="UniProtKB-SubCell"/>
</dbReference>
<dbReference type="GO" id="GO:0042910">
    <property type="term" value="F:xenobiotic transmembrane transporter activity"/>
    <property type="evidence" value="ECO:0007669"/>
    <property type="project" value="InterPro"/>
</dbReference>
<feature type="transmembrane region" description="Helical" evidence="7">
    <location>
        <begin position="194"/>
        <end position="217"/>
    </location>
</feature>
<keyword evidence="3" id="KW-1003">Cell membrane</keyword>
<feature type="transmembrane region" description="Helical" evidence="7">
    <location>
        <begin position="52"/>
        <end position="75"/>
    </location>
</feature>
<keyword evidence="6 7" id="KW-0472">Membrane</keyword>
<dbReference type="InterPro" id="IPR052031">
    <property type="entry name" value="Membrane_Transporter-Flippase"/>
</dbReference>
<dbReference type="NCBIfam" id="TIGR00797">
    <property type="entry name" value="matE"/>
    <property type="match status" value="1"/>
</dbReference>
<evidence type="ECO:0000256" key="1">
    <source>
        <dbReference type="ARBA" id="ARBA00004651"/>
    </source>
</evidence>
<accession>A0A6B3NHG6</accession>
<dbReference type="AlphaFoldDB" id="A0A6B3NHG6"/>
<feature type="transmembrane region" description="Helical" evidence="7">
    <location>
        <begin position="166"/>
        <end position="188"/>
    </location>
</feature>
<reference evidence="8" key="1">
    <citation type="submission" date="2019-11" db="EMBL/GenBank/DDBJ databases">
        <title>Genomic insights into an expanded diversity of filamentous marine cyanobacteria reveals the extraordinary biosynthetic potential of Moorea and Okeania.</title>
        <authorList>
            <person name="Ferreira Leao T."/>
            <person name="Wang M."/>
            <person name="Moss N."/>
            <person name="Da Silva R."/>
            <person name="Sanders J."/>
            <person name="Nurk S."/>
            <person name="Gurevich A."/>
            <person name="Humphrey G."/>
            <person name="Reher R."/>
            <person name="Zhu Q."/>
            <person name="Belda-Ferre P."/>
            <person name="Glukhov E."/>
            <person name="Rex R."/>
            <person name="Dorrestein P.C."/>
            <person name="Knight R."/>
            <person name="Pevzner P."/>
            <person name="Gerwick W.H."/>
            <person name="Gerwick L."/>
        </authorList>
    </citation>
    <scope>NUCLEOTIDE SEQUENCE</scope>
    <source>
        <strain evidence="8">SIO1C4</strain>
    </source>
</reference>
<feature type="transmembrane region" description="Helical" evidence="7">
    <location>
        <begin position="284"/>
        <end position="306"/>
    </location>
</feature>
<keyword evidence="4 7" id="KW-0812">Transmembrane</keyword>
<dbReference type="InterPro" id="IPR002528">
    <property type="entry name" value="MATE_fam"/>
</dbReference>
<evidence type="ECO:0000256" key="5">
    <source>
        <dbReference type="ARBA" id="ARBA00022989"/>
    </source>
</evidence>
<dbReference type="PANTHER" id="PTHR43549:SF3">
    <property type="entry name" value="MULTIDRUG RESISTANCE PROTEIN YPNP-RELATED"/>
    <property type="match status" value="1"/>
</dbReference>
<feature type="transmembrane region" description="Helical" evidence="7">
    <location>
        <begin position="95"/>
        <end position="113"/>
    </location>
</feature>
<evidence type="ECO:0000256" key="4">
    <source>
        <dbReference type="ARBA" id="ARBA00022692"/>
    </source>
</evidence>
<dbReference type="CDD" id="cd13149">
    <property type="entry name" value="MATE_like_2"/>
    <property type="match status" value="1"/>
</dbReference>